<dbReference type="AlphaFoldDB" id="A5GEJ3"/>
<feature type="transmembrane region" description="Helical" evidence="6">
    <location>
        <begin position="122"/>
        <end position="142"/>
    </location>
</feature>
<dbReference type="RefSeq" id="WP_011938555.1">
    <property type="nucleotide sequence ID" value="NC_009483.1"/>
</dbReference>
<dbReference type="PANTHER" id="PTHR40277:SF1">
    <property type="entry name" value="BLL5419 PROTEIN"/>
    <property type="match status" value="1"/>
</dbReference>
<gene>
    <name evidence="7" type="ordered locus">Gura_1653</name>
</gene>
<dbReference type="OrthoDB" id="8936159at2"/>
<dbReference type="HOGENOM" id="CLU_052307_1_0_7"/>
<dbReference type="KEGG" id="gur:Gura_1653"/>
<evidence type="ECO:0000256" key="2">
    <source>
        <dbReference type="ARBA" id="ARBA00022475"/>
    </source>
</evidence>
<dbReference type="Proteomes" id="UP000006695">
    <property type="component" value="Chromosome"/>
</dbReference>
<keyword evidence="2" id="KW-1003">Cell membrane</keyword>
<dbReference type="InterPro" id="IPR022791">
    <property type="entry name" value="L-PG_synthase/AglD"/>
</dbReference>
<feature type="transmembrane region" description="Helical" evidence="6">
    <location>
        <begin position="248"/>
        <end position="268"/>
    </location>
</feature>
<keyword evidence="4 6" id="KW-1133">Transmembrane helix</keyword>
<feature type="transmembrane region" description="Helical" evidence="6">
    <location>
        <begin position="218"/>
        <end position="242"/>
    </location>
</feature>
<dbReference type="STRING" id="351605.Gura_1653"/>
<evidence type="ECO:0000256" key="1">
    <source>
        <dbReference type="ARBA" id="ARBA00004651"/>
    </source>
</evidence>
<reference evidence="7 8" key="1">
    <citation type="submission" date="2007-05" db="EMBL/GenBank/DDBJ databases">
        <title>Complete sequence of Geobacter uraniireducens Rf4.</title>
        <authorList>
            <consortium name="US DOE Joint Genome Institute"/>
            <person name="Copeland A."/>
            <person name="Lucas S."/>
            <person name="Lapidus A."/>
            <person name="Barry K."/>
            <person name="Detter J.C."/>
            <person name="Glavina del Rio T."/>
            <person name="Hammon N."/>
            <person name="Israni S."/>
            <person name="Dalin E."/>
            <person name="Tice H."/>
            <person name="Pitluck S."/>
            <person name="Chertkov O."/>
            <person name="Brettin T."/>
            <person name="Bruce D."/>
            <person name="Han C."/>
            <person name="Schmutz J."/>
            <person name="Larimer F."/>
            <person name="Land M."/>
            <person name="Hauser L."/>
            <person name="Kyrpides N."/>
            <person name="Mikhailova N."/>
            <person name="Shelobolina E."/>
            <person name="Aklujkar M."/>
            <person name="Lovley D."/>
            <person name="Richardson P."/>
        </authorList>
    </citation>
    <scope>NUCLEOTIDE SEQUENCE [LARGE SCALE GENOMIC DNA]</scope>
    <source>
        <strain evidence="7 8">Rf4</strain>
    </source>
</reference>
<evidence type="ECO:0008006" key="9">
    <source>
        <dbReference type="Google" id="ProtNLM"/>
    </source>
</evidence>
<feature type="transmembrane region" description="Helical" evidence="6">
    <location>
        <begin position="36"/>
        <end position="57"/>
    </location>
</feature>
<comment type="subcellular location">
    <subcellularLocation>
        <location evidence="1">Cell membrane</location>
        <topology evidence="1">Multi-pass membrane protein</topology>
    </subcellularLocation>
</comment>
<evidence type="ECO:0000256" key="3">
    <source>
        <dbReference type="ARBA" id="ARBA00022692"/>
    </source>
</evidence>
<evidence type="ECO:0000313" key="8">
    <source>
        <dbReference type="Proteomes" id="UP000006695"/>
    </source>
</evidence>
<evidence type="ECO:0000256" key="4">
    <source>
        <dbReference type="ARBA" id="ARBA00022989"/>
    </source>
</evidence>
<dbReference type="EMBL" id="CP000698">
    <property type="protein sequence ID" value="ABQ25848.1"/>
    <property type="molecule type" value="Genomic_DNA"/>
</dbReference>
<name>A5GEJ3_GEOUR</name>
<evidence type="ECO:0000256" key="6">
    <source>
        <dbReference type="SAM" id="Phobius"/>
    </source>
</evidence>
<dbReference type="Pfam" id="PF03706">
    <property type="entry name" value="LPG_synthase_TM"/>
    <property type="match status" value="1"/>
</dbReference>
<feature type="transmembrane region" description="Helical" evidence="6">
    <location>
        <begin position="280"/>
        <end position="299"/>
    </location>
</feature>
<dbReference type="GO" id="GO:0005886">
    <property type="term" value="C:plasma membrane"/>
    <property type="evidence" value="ECO:0007669"/>
    <property type="project" value="UniProtKB-SubCell"/>
</dbReference>
<evidence type="ECO:0000313" key="7">
    <source>
        <dbReference type="EMBL" id="ABQ25848.1"/>
    </source>
</evidence>
<proteinExistence type="predicted"/>
<accession>A5GEJ3</accession>
<evidence type="ECO:0000256" key="5">
    <source>
        <dbReference type="ARBA" id="ARBA00023136"/>
    </source>
</evidence>
<feature type="transmembrane region" description="Helical" evidence="6">
    <location>
        <begin position="148"/>
        <end position="169"/>
    </location>
</feature>
<organism evidence="7 8">
    <name type="scientific">Geotalea uraniireducens (strain Rf4)</name>
    <name type="common">Geobacter uraniireducens</name>
    <dbReference type="NCBI Taxonomy" id="351605"/>
    <lineage>
        <taxon>Bacteria</taxon>
        <taxon>Pseudomonadati</taxon>
        <taxon>Thermodesulfobacteriota</taxon>
        <taxon>Desulfuromonadia</taxon>
        <taxon>Geobacterales</taxon>
        <taxon>Geobacteraceae</taxon>
        <taxon>Geotalea</taxon>
    </lineage>
</organism>
<dbReference type="NCBIfam" id="TIGR00374">
    <property type="entry name" value="flippase-like domain"/>
    <property type="match status" value="1"/>
</dbReference>
<keyword evidence="5 6" id="KW-0472">Membrane</keyword>
<keyword evidence="8" id="KW-1185">Reference proteome</keyword>
<sequence length="319" mass="35077">MRRLTYILLAIASLFLYGMLKQVGWSNLDHCFRQVGYYGLLLLVPYGFVNYLATLSWKFVLVNKEASPSLSRLFFLRLAGESLNQLTPTASLGGEPFKALRLQAGGVPWQEATASLVIHKGLMVLSLVLYIFLSLALVPFVLPFNSSYLGALTVGALLLGGGGVAFVIIQHRNPCTMGIRLAEKWGLCPAFLKAKEAELATLDSFLAGFYREHPGRGFLAFILFFLSWVLQSVEVYLIFWLLGHSVSWGLALCLDALAMLFVGLGFMIPAQLGVQDGGNILLSLGFNLGATLGAAFSIMRRIREAFWLFLGLLVVAREK</sequence>
<protein>
    <recommendedName>
        <fullName evidence="9">Flippase-like domain-containing protein</fullName>
    </recommendedName>
</protein>
<dbReference type="PANTHER" id="PTHR40277">
    <property type="entry name" value="BLL5419 PROTEIN"/>
    <property type="match status" value="1"/>
</dbReference>
<keyword evidence="3 6" id="KW-0812">Transmembrane</keyword>